<dbReference type="OrthoDB" id="1159279at2"/>
<accession>A0A504IYA8</accession>
<evidence type="ECO:0000313" key="2">
    <source>
        <dbReference type="EMBL" id="TPN83477.1"/>
    </source>
</evidence>
<feature type="chain" id="PRO_5021218804" description="DUF1330 domain-containing protein" evidence="1">
    <location>
        <begin position="21"/>
        <end position="230"/>
    </location>
</feature>
<dbReference type="EMBL" id="VFWZ01000007">
    <property type="protein sequence ID" value="TPN83477.1"/>
    <property type="molecule type" value="Genomic_DNA"/>
</dbReference>
<keyword evidence="1" id="KW-0732">Signal</keyword>
<protein>
    <recommendedName>
        <fullName evidence="4">DUF1330 domain-containing protein</fullName>
    </recommendedName>
</protein>
<dbReference type="Proteomes" id="UP000315540">
    <property type="component" value="Unassembled WGS sequence"/>
</dbReference>
<evidence type="ECO:0000313" key="3">
    <source>
        <dbReference type="Proteomes" id="UP000315540"/>
    </source>
</evidence>
<dbReference type="AlphaFoldDB" id="A0A504IYA8"/>
<comment type="caution">
    <text evidence="2">The sequence shown here is derived from an EMBL/GenBank/DDBJ whole genome shotgun (WGS) entry which is preliminary data.</text>
</comment>
<name>A0A504IYA8_9FLAO</name>
<evidence type="ECO:0000256" key="1">
    <source>
        <dbReference type="SAM" id="SignalP"/>
    </source>
</evidence>
<reference evidence="2 3" key="1">
    <citation type="submission" date="2019-06" db="EMBL/GenBank/DDBJ databases">
        <authorList>
            <person name="Meng X."/>
        </authorList>
    </citation>
    <scope>NUCLEOTIDE SEQUENCE [LARGE SCALE GENOMIC DNA]</scope>
    <source>
        <strain evidence="2 3">M625</strain>
    </source>
</reference>
<feature type="signal peptide" evidence="1">
    <location>
        <begin position="1"/>
        <end position="20"/>
    </location>
</feature>
<organism evidence="2 3">
    <name type="scientific">Aquimarina algicola</name>
    <dbReference type="NCBI Taxonomy" id="2589995"/>
    <lineage>
        <taxon>Bacteria</taxon>
        <taxon>Pseudomonadati</taxon>
        <taxon>Bacteroidota</taxon>
        <taxon>Flavobacteriia</taxon>
        <taxon>Flavobacteriales</taxon>
        <taxon>Flavobacteriaceae</taxon>
        <taxon>Aquimarina</taxon>
    </lineage>
</organism>
<evidence type="ECO:0008006" key="4">
    <source>
        <dbReference type="Google" id="ProtNLM"/>
    </source>
</evidence>
<keyword evidence="3" id="KW-1185">Reference proteome</keyword>
<proteinExistence type="predicted"/>
<dbReference type="RefSeq" id="WP_140595739.1">
    <property type="nucleotide sequence ID" value="NZ_VFWZ01000007.1"/>
</dbReference>
<sequence>MRILILTVYALSLLCTSITAQENVKTYTLKRGEVLDILLLSTVSNSETLFDKYKKTAFPVAFEYSYKPLPGFAIRKRVFGSASPSTFIFGKWDNKSKREGFLNNIAKRVPDFHQQRNDLFPHFELVYYEMSKDTKFSIHKDQHTVVTTLWQKDKNDFETLFSQWKKDIVQSGGKVVLQLKDGYSPIGYEYNPDVLVIAEWEDEIAFQKFKKEYPLERFTALQDIHQFVLN</sequence>
<gene>
    <name evidence="2" type="ORF">FHK87_19865</name>
</gene>